<keyword evidence="7" id="KW-0489">Methyltransferase</keyword>
<evidence type="ECO:0000256" key="4">
    <source>
        <dbReference type="ARBA" id="ARBA00011918"/>
    </source>
</evidence>
<dbReference type="GO" id="GO:0005654">
    <property type="term" value="C:nucleoplasm"/>
    <property type="evidence" value="ECO:0000318"/>
    <property type="project" value="GO_Central"/>
</dbReference>
<keyword evidence="16" id="KW-1185">Reference proteome</keyword>
<organism evidence="15 16">
    <name type="scientific">Nematostella vectensis</name>
    <name type="common">Starlet sea anemone</name>
    <dbReference type="NCBI Taxonomy" id="45351"/>
    <lineage>
        <taxon>Eukaryota</taxon>
        <taxon>Metazoa</taxon>
        <taxon>Cnidaria</taxon>
        <taxon>Anthozoa</taxon>
        <taxon>Hexacorallia</taxon>
        <taxon>Actiniaria</taxon>
        <taxon>Edwardsiidae</taxon>
        <taxon>Nematostella</taxon>
    </lineage>
</organism>
<dbReference type="SUPFAM" id="SSF46767">
    <property type="entry name" value="Methylated DNA-protein cysteine methyltransferase, C-terminal domain"/>
    <property type="match status" value="1"/>
</dbReference>
<comment type="similarity">
    <text evidence="3">Belongs to the MGMT family.</text>
</comment>
<dbReference type="NCBIfam" id="TIGR00589">
    <property type="entry name" value="ogt"/>
    <property type="match status" value="1"/>
</dbReference>
<proteinExistence type="inferred from homology"/>
<dbReference type="FunFam" id="1.10.10.10:FF:000337">
    <property type="entry name" value="Methylated-DNA--protein-cysteine methyltransferase"/>
    <property type="match status" value="1"/>
</dbReference>
<dbReference type="PANTHER" id="PTHR46460:SF1">
    <property type="entry name" value="METHYLATED-DNA--PROTEIN-CYSTEINE METHYLTRANSFERASE"/>
    <property type="match status" value="1"/>
</dbReference>
<dbReference type="EMBL" id="DS470206">
    <property type="protein sequence ID" value="EDO29951.1"/>
    <property type="molecule type" value="Genomic_DNA"/>
</dbReference>
<gene>
    <name evidence="15" type="ORF">NEMVEDRAFT_v1g142771</name>
</gene>
<dbReference type="OMA" id="AFACIRR"/>
<keyword evidence="6" id="KW-0963">Cytoplasm</keyword>
<dbReference type="Gene3D" id="1.10.10.10">
    <property type="entry name" value="Winged helix-like DNA-binding domain superfamily/Winged helix DNA-binding domain"/>
    <property type="match status" value="1"/>
</dbReference>
<dbReference type="PROSITE" id="PS00374">
    <property type="entry name" value="MGMT"/>
    <property type="match status" value="1"/>
</dbReference>
<evidence type="ECO:0000256" key="5">
    <source>
        <dbReference type="ARBA" id="ARBA00015377"/>
    </source>
</evidence>
<evidence type="ECO:0000256" key="11">
    <source>
        <dbReference type="ARBA" id="ARBA00030795"/>
    </source>
</evidence>
<evidence type="ECO:0000256" key="8">
    <source>
        <dbReference type="ARBA" id="ARBA00022679"/>
    </source>
</evidence>
<evidence type="ECO:0000256" key="10">
    <source>
        <dbReference type="ARBA" id="ARBA00023204"/>
    </source>
</evidence>
<evidence type="ECO:0000256" key="2">
    <source>
        <dbReference type="ARBA" id="ARBA00003317"/>
    </source>
</evidence>
<feature type="domain" description="Methylated-DNA-[protein]-cysteine S-methyltransferase DNA binding" evidence="14">
    <location>
        <begin position="55"/>
        <end position="136"/>
    </location>
</feature>
<evidence type="ECO:0000256" key="7">
    <source>
        <dbReference type="ARBA" id="ARBA00022603"/>
    </source>
</evidence>
<comment type="function">
    <text evidence="2">Involved in the cellular defense against the biological effects of O6-methylguanine (O6-MeG) and O4-methylthymine (O4-MeT) in DNA. Repairs the methylated nucleobase in DNA by stoichiometrically transferring the methyl group to a cysteine residue in the enzyme. This is a suicide reaction: the enzyme is irreversibly inactivated.</text>
</comment>
<dbReference type="EC" id="2.1.1.63" evidence="4"/>
<dbReference type="Proteomes" id="UP000001593">
    <property type="component" value="Unassembled WGS sequence"/>
</dbReference>
<evidence type="ECO:0000256" key="9">
    <source>
        <dbReference type="ARBA" id="ARBA00022763"/>
    </source>
</evidence>
<evidence type="ECO:0000256" key="13">
    <source>
        <dbReference type="ARBA" id="ARBA00049348"/>
    </source>
</evidence>
<keyword evidence="8" id="KW-0808">Transferase</keyword>
<evidence type="ECO:0000256" key="6">
    <source>
        <dbReference type="ARBA" id="ARBA00022490"/>
    </source>
</evidence>
<evidence type="ECO:0000256" key="12">
    <source>
        <dbReference type="ARBA" id="ARBA00031621"/>
    </source>
</evidence>
<dbReference type="PANTHER" id="PTHR46460">
    <property type="entry name" value="METHYLATED-DNA--PROTEIN-CYSTEINE METHYLTRANSFERASE"/>
    <property type="match status" value="1"/>
</dbReference>
<dbReference type="GO" id="GO:0003908">
    <property type="term" value="F:methylated-DNA-[protein]-cysteine S-methyltransferase activity"/>
    <property type="evidence" value="ECO:0000318"/>
    <property type="project" value="GO_Central"/>
</dbReference>
<dbReference type="PhylomeDB" id="A7T266"/>
<dbReference type="InterPro" id="IPR001497">
    <property type="entry name" value="MethylDNA_cys_MeTrfase_AS"/>
</dbReference>
<reference evidence="15 16" key="1">
    <citation type="journal article" date="2007" name="Science">
        <title>Sea anemone genome reveals ancestral eumetazoan gene repertoire and genomic organization.</title>
        <authorList>
            <person name="Putnam N.H."/>
            <person name="Srivastava M."/>
            <person name="Hellsten U."/>
            <person name="Dirks B."/>
            <person name="Chapman J."/>
            <person name="Salamov A."/>
            <person name="Terry A."/>
            <person name="Shapiro H."/>
            <person name="Lindquist E."/>
            <person name="Kapitonov V.V."/>
            <person name="Jurka J."/>
            <person name="Genikhovich G."/>
            <person name="Grigoriev I.V."/>
            <person name="Lucas S.M."/>
            <person name="Steele R.E."/>
            <person name="Finnerty J.R."/>
            <person name="Technau U."/>
            <person name="Martindale M.Q."/>
            <person name="Rokhsar D.S."/>
        </authorList>
    </citation>
    <scope>NUCLEOTIDE SEQUENCE [LARGE SCALE GENOMIC DNA]</scope>
    <source>
        <strain evidence="16">CH2 X CH6</strain>
    </source>
</reference>
<sequence length="143" mass="16162">MIKENEKQSIFNSDCPNSHLADCLKWMQVYFTDLGKISKCKMPALNTTKFKHKKFCRKVWKVVGEQIKPGQTISYSDVAKLMGNPKAARAVGMAMKSNPLSIIMPCHRVVSKNGIGFYSSLNGIKTKEWLLQHEKVDTKKIGN</sequence>
<dbReference type="HOGENOM" id="CLU_000445_52_4_1"/>
<dbReference type="InterPro" id="IPR014048">
    <property type="entry name" value="MethylDNA_cys_MeTrfase_DNA-bd"/>
</dbReference>
<keyword evidence="9" id="KW-0227">DNA damage</keyword>
<accession>A7T266</accession>
<dbReference type="eggNOG" id="KOG4062">
    <property type="taxonomic scope" value="Eukaryota"/>
</dbReference>
<evidence type="ECO:0000256" key="1">
    <source>
        <dbReference type="ARBA" id="ARBA00001286"/>
    </source>
</evidence>
<dbReference type="CDD" id="cd06445">
    <property type="entry name" value="ATase"/>
    <property type="match status" value="1"/>
</dbReference>
<dbReference type="GO" id="GO:0032259">
    <property type="term" value="P:methylation"/>
    <property type="evidence" value="ECO:0007669"/>
    <property type="project" value="UniProtKB-KW"/>
</dbReference>
<evidence type="ECO:0000313" key="15">
    <source>
        <dbReference type="EMBL" id="EDO29951.1"/>
    </source>
</evidence>
<evidence type="ECO:0000313" key="16">
    <source>
        <dbReference type="Proteomes" id="UP000001593"/>
    </source>
</evidence>
<dbReference type="AlphaFoldDB" id="A7T266"/>
<dbReference type="GO" id="GO:0006281">
    <property type="term" value="P:DNA repair"/>
    <property type="evidence" value="ECO:0000318"/>
    <property type="project" value="GO_Central"/>
</dbReference>
<keyword evidence="10" id="KW-0234">DNA repair</keyword>
<dbReference type="Pfam" id="PF01035">
    <property type="entry name" value="DNA_binding_1"/>
    <property type="match status" value="1"/>
</dbReference>
<dbReference type="InterPro" id="IPR036388">
    <property type="entry name" value="WH-like_DNA-bd_sf"/>
</dbReference>
<protein>
    <recommendedName>
        <fullName evidence="5">Methylated-DNA--protein-cysteine methyltransferase</fullName>
        <ecNumber evidence="4">2.1.1.63</ecNumber>
    </recommendedName>
    <alternativeName>
        <fullName evidence="11">6-O-methylguanine-DNA methyltransferase</fullName>
    </alternativeName>
    <alternativeName>
        <fullName evidence="12">O-6-methylguanine-DNA-alkyltransferase</fullName>
    </alternativeName>
</protein>
<dbReference type="InParanoid" id="A7T266"/>
<name>A7T266_NEMVE</name>
<dbReference type="InterPro" id="IPR036217">
    <property type="entry name" value="MethylDNA_cys_MeTrfase_DNAb"/>
</dbReference>
<comment type="catalytic activity">
    <reaction evidence="1">
        <text>a 4-O-methyl-thymidine in DNA + L-cysteinyl-[protein] = a thymidine in DNA + S-methyl-L-cysteinyl-[protein]</text>
        <dbReference type="Rhea" id="RHEA:53428"/>
        <dbReference type="Rhea" id="RHEA-COMP:10131"/>
        <dbReference type="Rhea" id="RHEA-COMP:10132"/>
        <dbReference type="Rhea" id="RHEA-COMP:13555"/>
        <dbReference type="Rhea" id="RHEA-COMP:13556"/>
        <dbReference type="ChEBI" id="CHEBI:29950"/>
        <dbReference type="ChEBI" id="CHEBI:82612"/>
        <dbReference type="ChEBI" id="CHEBI:137386"/>
        <dbReference type="ChEBI" id="CHEBI:137387"/>
        <dbReference type="EC" id="2.1.1.63"/>
    </reaction>
</comment>
<evidence type="ECO:0000259" key="14">
    <source>
        <dbReference type="Pfam" id="PF01035"/>
    </source>
</evidence>
<comment type="catalytic activity">
    <reaction evidence="13">
        <text>a 6-O-methyl-2'-deoxyguanosine in DNA + L-cysteinyl-[protein] = S-methyl-L-cysteinyl-[protein] + a 2'-deoxyguanosine in DNA</text>
        <dbReference type="Rhea" id="RHEA:24000"/>
        <dbReference type="Rhea" id="RHEA-COMP:10131"/>
        <dbReference type="Rhea" id="RHEA-COMP:10132"/>
        <dbReference type="Rhea" id="RHEA-COMP:11367"/>
        <dbReference type="Rhea" id="RHEA-COMP:11368"/>
        <dbReference type="ChEBI" id="CHEBI:29950"/>
        <dbReference type="ChEBI" id="CHEBI:82612"/>
        <dbReference type="ChEBI" id="CHEBI:85445"/>
        <dbReference type="ChEBI" id="CHEBI:85448"/>
        <dbReference type="EC" id="2.1.1.63"/>
    </reaction>
</comment>
<evidence type="ECO:0000256" key="3">
    <source>
        <dbReference type="ARBA" id="ARBA00008711"/>
    </source>
</evidence>